<dbReference type="InterPro" id="IPR055936">
    <property type="entry name" value="DUF7514"/>
</dbReference>
<name>A0AAN7CZE4_9PEZI</name>
<feature type="compositionally biased region" description="Basic and acidic residues" evidence="1">
    <location>
        <begin position="586"/>
        <end position="598"/>
    </location>
</feature>
<reference evidence="3" key="1">
    <citation type="journal article" date="2023" name="Mol. Phylogenet. Evol.">
        <title>Genome-scale phylogeny and comparative genomics of the fungal order Sordariales.</title>
        <authorList>
            <person name="Hensen N."/>
            <person name="Bonometti L."/>
            <person name="Westerberg I."/>
            <person name="Brannstrom I.O."/>
            <person name="Guillou S."/>
            <person name="Cros-Aarteil S."/>
            <person name="Calhoun S."/>
            <person name="Haridas S."/>
            <person name="Kuo A."/>
            <person name="Mondo S."/>
            <person name="Pangilinan J."/>
            <person name="Riley R."/>
            <person name="LaButti K."/>
            <person name="Andreopoulos B."/>
            <person name="Lipzen A."/>
            <person name="Chen C."/>
            <person name="Yan M."/>
            <person name="Daum C."/>
            <person name="Ng V."/>
            <person name="Clum A."/>
            <person name="Steindorff A."/>
            <person name="Ohm R.A."/>
            <person name="Martin F."/>
            <person name="Silar P."/>
            <person name="Natvig D.O."/>
            <person name="Lalanne C."/>
            <person name="Gautier V."/>
            <person name="Ament-Velasquez S.L."/>
            <person name="Kruys A."/>
            <person name="Hutchinson M.I."/>
            <person name="Powell A.J."/>
            <person name="Barry K."/>
            <person name="Miller A.N."/>
            <person name="Grigoriev I.V."/>
            <person name="Debuchy R."/>
            <person name="Gladieux P."/>
            <person name="Hiltunen Thoren M."/>
            <person name="Johannesson H."/>
        </authorList>
    </citation>
    <scope>NUCLEOTIDE SEQUENCE</scope>
    <source>
        <strain evidence="3">CBS 359.72</strain>
    </source>
</reference>
<feature type="compositionally biased region" description="Basic and acidic residues" evidence="1">
    <location>
        <begin position="246"/>
        <end position="259"/>
    </location>
</feature>
<dbReference type="PANTHER" id="PTHR39611">
    <property type="entry name" value="HYDROXYPROLINE-RICH GLYCOPROTEIN DZ-HRGP-RELATED"/>
    <property type="match status" value="1"/>
</dbReference>
<organism evidence="3 4">
    <name type="scientific">Corynascus novoguineensis</name>
    <dbReference type="NCBI Taxonomy" id="1126955"/>
    <lineage>
        <taxon>Eukaryota</taxon>
        <taxon>Fungi</taxon>
        <taxon>Dikarya</taxon>
        <taxon>Ascomycota</taxon>
        <taxon>Pezizomycotina</taxon>
        <taxon>Sordariomycetes</taxon>
        <taxon>Sordariomycetidae</taxon>
        <taxon>Sordariales</taxon>
        <taxon>Chaetomiaceae</taxon>
        <taxon>Corynascus</taxon>
    </lineage>
</organism>
<dbReference type="EMBL" id="MU857607">
    <property type="protein sequence ID" value="KAK4251188.1"/>
    <property type="molecule type" value="Genomic_DNA"/>
</dbReference>
<comment type="caution">
    <text evidence="3">The sequence shown here is derived from an EMBL/GenBank/DDBJ whole genome shotgun (WGS) entry which is preliminary data.</text>
</comment>
<dbReference type="Proteomes" id="UP001303647">
    <property type="component" value="Unassembled WGS sequence"/>
</dbReference>
<feature type="region of interest" description="Disordered" evidence="1">
    <location>
        <begin position="449"/>
        <end position="486"/>
    </location>
</feature>
<proteinExistence type="predicted"/>
<evidence type="ECO:0000256" key="1">
    <source>
        <dbReference type="SAM" id="MobiDB-lite"/>
    </source>
</evidence>
<feature type="region of interest" description="Disordered" evidence="1">
    <location>
        <begin position="643"/>
        <end position="740"/>
    </location>
</feature>
<sequence>MVTTTGEAKDGKAFYGYLFTKAKPIPAPTPVFDALLRAIAQHIANELGDKADAHLSPAKLAAFYKTAGHDWDSFFVDMPHTGISTVYQGLGCQHSLLPGDDDFAAPSIPALTIKGFVRWQTIQTLLGPQTQVPVLQFAAANWALKHPDTGTPFPAELPKEAFPSDADADTDRWYQECAQKARSKADAEGEAETPKETHQPEFADRKVPYTHVRINPTTPRDYFASRPVNVTYVHVPSPRHTPTARSPERDRTREREHFVRRPTASSEETAQRRRSFSDYPHSPQEARPVRVARLVPEREPHRRRHSQPRHYSSTSDSEEPPLSPRSTPRRTGRSNEPPPISIRRVYTGSSEDTPRVVRTAMVPPPVPPSHLHSSRPSDAGRPSNHDGGKRHSTLFDIKEKITNFINPADRARSVSNSRGRRDGPLGSARGSREDILPNSRLSRSWSEIDTDDTDLEEERRRRSRRHSRESRDYHRRDKERERERGRDRDRIYREREREREREWERGRDRPSLRERDRAHSEGDRHRLVERRDARDNRDRIADNRGGRSSERLVPAPSPAASAAAAALNRDGSAPLLNTAAAPRRRGNSDNDHDYDRLSPTRRGLYPAGSVDGGGGHRRTSSHTDLDRLDGARRRGEWDSIRFERERDRERDRELIQRERERERIRRDSRERERERERFKDDAGGGGGERRRREREGDRLPRERDRDWDRERERMPSPAMSGSGVTGVGGRKYPETMPWDH</sequence>
<accession>A0AAN7CZE4</accession>
<reference evidence="3" key="2">
    <citation type="submission" date="2023-05" db="EMBL/GenBank/DDBJ databases">
        <authorList>
            <consortium name="Lawrence Berkeley National Laboratory"/>
            <person name="Steindorff A."/>
            <person name="Hensen N."/>
            <person name="Bonometti L."/>
            <person name="Westerberg I."/>
            <person name="Brannstrom I.O."/>
            <person name="Guillou S."/>
            <person name="Cros-Aarteil S."/>
            <person name="Calhoun S."/>
            <person name="Haridas S."/>
            <person name="Kuo A."/>
            <person name="Mondo S."/>
            <person name="Pangilinan J."/>
            <person name="Riley R."/>
            <person name="Labutti K."/>
            <person name="Andreopoulos B."/>
            <person name="Lipzen A."/>
            <person name="Chen C."/>
            <person name="Yanf M."/>
            <person name="Daum C."/>
            <person name="Ng V."/>
            <person name="Clum A."/>
            <person name="Ohm R."/>
            <person name="Martin F."/>
            <person name="Silar P."/>
            <person name="Natvig D."/>
            <person name="Lalanne C."/>
            <person name="Gautier V."/>
            <person name="Ament-Velasquez S.L."/>
            <person name="Kruys A."/>
            <person name="Hutchinson M.I."/>
            <person name="Powell A.J."/>
            <person name="Barry K."/>
            <person name="Miller A.N."/>
            <person name="Grigoriev I.V."/>
            <person name="Debuchy R."/>
            <person name="Gladieux P."/>
            <person name="Thoren M.H."/>
            <person name="Johannesson H."/>
        </authorList>
    </citation>
    <scope>NUCLEOTIDE SEQUENCE</scope>
    <source>
        <strain evidence="3">CBS 359.72</strain>
    </source>
</reference>
<feature type="compositionally biased region" description="Basic and acidic residues" evidence="1">
    <location>
        <begin position="731"/>
        <end position="740"/>
    </location>
</feature>
<feature type="domain" description="DUF7514" evidence="2">
    <location>
        <begin position="16"/>
        <end position="178"/>
    </location>
</feature>
<feature type="region of interest" description="Disordered" evidence="1">
    <location>
        <begin position="499"/>
        <end position="627"/>
    </location>
</feature>
<evidence type="ECO:0000313" key="4">
    <source>
        <dbReference type="Proteomes" id="UP001303647"/>
    </source>
</evidence>
<evidence type="ECO:0000313" key="3">
    <source>
        <dbReference type="EMBL" id="KAK4251188.1"/>
    </source>
</evidence>
<feature type="region of interest" description="Disordered" evidence="1">
    <location>
        <begin position="407"/>
        <end position="437"/>
    </location>
</feature>
<feature type="compositionally biased region" description="Basic and acidic residues" evidence="1">
    <location>
        <begin position="499"/>
        <end position="550"/>
    </location>
</feature>
<feature type="compositionally biased region" description="Basic and acidic residues" evidence="1">
    <location>
        <begin position="643"/>
        <end position="714"/>
    </location>
</feature>
<feature type="compositionally biased region" description="Basic and acidic residues" evidence="1">
    <location>
        <begin position="183"/>
        <end position="207"/>
    </location>
</feature>
<gene>
    <name evidence="3" type="ORF">C7999DRAFT_10990</name>
</gene>
<dbReference type="AlphaFoldDB" id="A0AAN7CZE4"/>
<keyword evidence="4" id="KW-1185">Reference proteome</keyword>
<feature type="compositionally biased region" description="Basic and acidic residues" evidence="1">
    <location>
        <begin position="469"/>
        <end position="486"/>
    </location>
</feature>
<protein>
    <recommendedName>
        <fullName evidence="2">DUF7514 domain-containing protein</fullName>
    </recommendedName>
</protein>
<dbReference type="Pfam" id="PF24355">
    <property type="entry name" value="DUF7514"/>
    <property type="match status" value="1"/>
</dbReference>
<dbReference type="PANTHER" id="PTHR39611:SF2">
    <property type="entry name" value="HYDROXYPROLINE-RICH GLYCOPROTEIN DZ-HRGP"/>
    <property type="match status" value="1"/>
</dbReference>
<feature type="region of interest" description="Disordered" evidence="1">
    <location>
        <begin position="180"/>
        <end position="391"/>
    </location>
</feature>
<evidence type="ECO:0000259" key="2">
    <source>
        <dbReference type="Pfam" id="PF24355"/>
    </source>
</evidence>